<dbReference type="Proteomes" id="UP000032304">
    <property type="component" value="Chromosome 3"/>
</dbReference>
<dbReference type="AlphaFoldDB" id="A0A0D2QMU8"/>
<dbReference type="EMBL" id="CM001742">
    <property type="protein sequence ID" value="KJB21094.1"/>
    <property type="molecule type" value="Genomic_DNA"/>
</dbReference>
<accession>A0A0D2QMU8</accession>
<sequence length="61" mass="6939">MHHLCSRSQGQPSLLRGFMACQALVRFFTLHRIKPHVPSLVRASSIPLSFILANVLPRWDT</sequence>
<evidence type="ECO:0000313" key="1">
    <source>
        <dbReference type="EMBL" id="KJB21094.1"/>
    </source>
</evidence>
<name>A0A0D2QMU8_GOSRA</name>
<reference evidence="1 2" key="1">
    <citation type="journal article" date="2012" name="Nature">
        <title>Repeated polyploidization of Gossypium genomes and the evolution of spinnable cotton fibres.</title>
        <authorList>
            <person name="Paterson A.H."/>
            <person name="Wendel J.F."/>
            <person name="Gundlach H."/>
            <person name="Guo H."/>
            <person name="Jenkins J."/>
            <person name="Jin D."/>
            <person name="Llewellyn D."/>
            <person name="Showmaker K.C."/>
            <person name="Shu S."/>
            <person name="Udall J."/>
            <person name="Yoo M.J."/>
            <person name="Byers R."/>
            <person name="Chen W."/>
            <person name="Doron-Faigenboim A."/>
            <person name="Duke M.V."/>
            <person name="Gong L."/>
            <person name="Grimwood J."/>
            <person name="Grover C."/>
            <person name="Grupp K."/>
            <person name="Hu G."/>
            <person name="Lee T.H."/>
            <person name="Li J."/>
            <person name="Lin L."/>
            <person name="Liu T."/>
            <person name="Marler B.S."/>
            <person name="Page J.T."/>
            <person name="Roberts A.W."/>
            <person name="Romanel E."/>
            <person name="Sanders W.S."/>
            <person name="Szadkowski E."/>
            <person name="Tan X."/>
            <person name="Tang H."/>
            <person name="Xu C."/>
            <person name="Wang J."/>
            <person name="Wang Z."/>
            <person name="Zhang D."/>
            <person name="Zhang L."/>
            <person name="Ashrafi H."/>
            <person name="Bedon F."/>
            <person name="Bowers J.E."/>
            <person name="Brubaker C.L."/>
            <person name="Chee P.W."/>
            <person name="Das S."/>
            <person name="Gingle A.R."/>
            <person name="Haigler C.H."/>
            <person name="Harker D."/>
            <person name="Hoffmann L.V."/>
            <person name="Hovav R."/>
            <person name="Jones D.C."/>
            <person name="Lemke C."/>
            <person name="Mansoor S."/>
            <person name="ur Rahman M."/>
            <person name="Rainville L.N."/>
            <person name="Rambani A."/>
            <person name="Reddy U.K."/>
            <person name="Rong J.K."/>
            <person name="Saranga Y."/>
            <person name="Scheffler B.E."/>
            <person name="Scheffler J.A."/>
            <person name="Stelly D.M."/>
            <person name="Triplett B.A."/>
            <person name="Van Deynze A."/>
            <person name="Vaslin M.F."/>
            <person name="Waghmare V.N."/>
            <person name="Walford S.A."/>
            <person name="Wright R.J."/>
            <person name="Zaki E.A."/>
            <person name="Zhang T."/>
            <person name="Dennis E.S."/>
            <person name="Mayer K.F."/>
            <person name="Peterson D.G."/>
            <person name="Rokhsar D.S."/>
            <person name="Wang X."/>
            <person name="Schmutz J."/>
        </authorList>
    </citation>
    <scope>NUCLEOTIDE SEQUENCE [LARGE SCALE GENOMIC DNA]</scope>
</reference>
<evidence type="ECO:0000313" key="2">
    <source>
        <dbReference type="Proteomes" id="UP000032304"/>
    </source>
</evidence>
<proteinExistence type="predicted"/>
<keyword evidence="2" id="KW-1185">Reference proteome</keyword>
<gene>
    <name evidence="1" type="ORF">B456_003G182700</name>
</gene>
<dbReference type="eggNOG" id="ENOG502SDFV">
    <property type="taxonomic scope" value="Eukaryota"/>
</dbReference>
<organism evidence="1 2">
    <name type="scientific">Gossypium raimondii</name>
    <name type="common">Peruvian cotton</name>
    <name type="synonym">Gossypium klotzschianum subsp. raimondii</name>
    <dbReference type="NCBI Taxonomy" id="29730"/>
    <lineage>
        <taxon>Eukaryota</taxon>
        <taxon>Viridiplantae</taxon>
        <taxon>Streptophyta</taxon>
        <taxon>Embryophyta</taxon>
        <taxon>Tracheophyta</taxon>
        <taxon>Spermatophyta</taxon>
        <taxon>Magnoliopsida</taxon>
        <taxon>eudicotyledons</taxon>
        <taxon>Gunneridae</taxon>
        <taxon>Pentapetalae</taxon>
        <taxon>rosids</taxon>
        <taxon>malvids</taxon>
        <taxon>Malvales</taxon>
        <taxon>Malvaceae</taxon>
        <taxon>Malvoideae</taxon>
        <taxon>Gossypium</taxon>
    </lineage>
</organism>
<dbReference type="Gramene" id="KJB21094">
    <property type="protein sequence ID" value="KJB21094"/>
    <property type="gene ID" value="B456_003G182700"/>
</dbReference>
<protein>
    <submittedName>
        <fullName evidence="1">Uncharacterized protein</fullName>
    </submittedName>
</protein>